<dbReference type="GeneTree" id="ENSGT00940000178944"/>
<dbReference type="GO" id="GO:0036064">
    <property type="term" value="C:ciliary basal body"/>
    <property type="evidence" value="ECO:0000318"/>
    <property type="project" value="GO_Central"/>
</dbReference>
<organism evidence="2 3">
    <name type="scientific">Oryzias latipes</name>
    <name type="common">Japanese rice fish</name>
    <name type="synonym">Japanese killifish</name>
    <dbReference type="NCBI Taxonomy" id="8090"/>
    <lineage>
        <taxon>Eukaryota</taxon>
        <taxon>Metazoa</taxon>
        <taxon>Chordata</taxon>
        <taxon>Craniata</taxon>
        <taxon>Vertebrata</taxon>
        <taxon>Euteleostomi</taxon>
        <taxon>Actinopterygii</taxon>
        <taxon>Neopterygii</taxon>
        <taxon>Teleostei</taxon>
        <taxon>Neoteleostei</taxon>
        <taxon>Acanthomorphata</taxon>
        <taxon>Ovalentaria</taxon>
        <taxon>Atherinomorphae</taxon>
        <taxon>Beloniformes</taxon>
        <taxon>Adrianichthyidae</taxon>
        <taxon>Oryziinae</taxon>
        <taxon>Oryzias</taxon>
    </lineage>
</organism>
<name>A0A3B3IAN7_ORYLA</name>
<dbReference type="AlphaFoldDB" id="A0A3B3IAN7"/>
<accession>A0A3B3IAN7</accession>
<dbReference type="Ensembl" id="ENSORLT00000039542.1">
    <property type="protein sequence ID" value="ENSORLP00000040806.1"/>
    <property type="gene ID" value="ENSORLG00000026341.1"/>
</dbReference>
<evidence type="ECO:0000313" key="2">
    <source>
        <dbReference type="Ensembl" id="ENSORLP00000040806.1"/>
    </source>
</evidence>
<dbReference type="Pfam" id="PF05018">
    <property type="entry name" value="CFA20_dom"/>
    <property type="match status" value="1"/>
</dbReference>
<evidence type="ECO:0000313" key="3">
    <source>
        <dbReference type="Proteomes" id="UP000001038"/>
    </source>
</evidence>
<dbReference type="Proteomes" id="UP000001038">
    <property type="component" value="Chromosome 1"/>
</dbReference>
<reference evidence="2" key="3">
    <citation type="submission" date="2025-09" db="UniProtKB">
        <authorList>
            <consortium name="Ensembl"/>
        </authorList>
    </citation>
    <scope>IDENTIFICATION</scope>
    <source>
        <strain evidence="2">Hd-rR</strain>
    </source>
</reference>
<reference evidence="2 3" key="1">
    <citation type="journal article" date="2007" name="Nature">
        <title>The medaka draft genome and insights into vertebrate genome evolution.</title>
        <authorList>
            <person name="Kasahara M."/>
            <person name="Naruse K."/>
            <person name="Sasaki S."/>
            <person name="Nakatani Y."/>
            <person name="Qu W."/>
            <person name="Ahsan B."/>
            <person name="Yamada T."/>
            <person name="Nagayasu Y."/>
            <person name="Doi K."/>
            <person name="Kasai Y."/>
            <person name="Jindo T."/>
            <person name="Kobayashi D."/>
            <person name="Shimada A."/>
            <person name="Toyoda A."/>
            <person name="Kuroki Y."/>
            <person name="Fujiyama A."/>
            <person name="Sasaki T."/>
            <person name="Shimizu A."/>
            <person name="Asakawa S."/>
            <person name="Shimizu N."/>
            <person name="Hashimoto S."/>
            <person name="Yang J."/>
            <person name="Lee Y."/>
            <person name="Matsushima K."/>
            <person name="Sugano S."/>
            <person name="Sakaizumi M."/>
            <person name="Narita T."/>
            <person name="Ohishi K."/>
            <person name="Haga S."/>
            <person name="Ohta F."/>
            <person name="Nomoto H."/>
            <person name="Nogata K."/>
            <person name="Morishita T."/>
            <person name="Endo T."/>
            <person name="Shin-I T."/>
            <person name="Takeda H."/>
            <person name="Morishita S."/>
            <person name="Kohara Y."/>
        </authorList>
    </citation>
    <scope>NUCLEOTIDE SEQUENCE [LARGE SCALE GENOMIC DNA]</scope>
    <source>
        <strain evidence="2 3">Hd-rR</strain>
    </source>
</reference>
<reference evidence="2" key="2">
    <citation type="submission" date="2025-08" db="UniProtKB">
        <authorList>
            <consortium name="Ensembl"/>
        </authorList>
    </citation>
    <scope>IDENTIFICATION</scope>
    <source>
        <strain evidence="2">Hd-rR</strain>
    </source>
</reference>
<dbReference type="STRING" id="8090.ENSORLP00000040806"/>
<dbReference type="InterPro" id="IPR040441">
    <property type="entry name" value="CFA20/CFAP20DC"/>
</dbReference>
<dbReference type="Bgee" id="ENSORLG00000026341">
    <property type="expression patterns" value="Expressed in testis and 12 other cell types or tissues"/>
</dbReference>
<dbReference type="GO" id="GO:0060271">
    <property type="term" value="P:cilium assembly"/>
    <property type="evidence" value="ECO:0000318"/>
    <property type="project" value="GO_Central"/>
</dbReference>
<dbReference type="GO" id="GO:2000147">
    <property type="term" value="P:positive regulation of cell motility"/>
    <property type="evidence" value="ECO:0000318"/>
    <property type="project" value="GO_Central"/>
</dbReference>
<dbReference type="InterPro" id="IPR007714">
    <property type="entry name" value="CFA20_dom"/>
</dbReference>
<evidence type="ECO:0000259" key="1">
    <source>
        <dbReference type="Pfam" id="PF05018"/>
    </source>
</evidence>
<dbReference type="GO" id="GO:0060296">
    <property type="term" value="P:regulation of cilium beat frequency involved in ciliary motility"/>
    <property type="evidence" value="ECO:0000318"/>
    <property type="project" value="GO_Central"/>
</dbReference>
<dbReference type="PANTHER" id="PTHR12458">
    <property type="entry name" value="ORF PROTEIN"/>
    <property type="match status" value="1"/>
</dbReference>
<keyword evidence="3" id="KW-1185">Reference proteome</keyword>
<protein>
    <recommendedName>
        <fullName evidence="1">CFA20 domain-containing protein</fullName>
    </recommendedName>
</protein>
<feature type="domain" description="CFA20" evidence="1">
    <location>
        <begin position="21"/>
        <end position="176"/>
    </location>
</feature>
<dbReference type="GO" id="GO:0031514">
    <property type="term" value="C:motile cilium"/>
    <property type="evidence" value="ECO:0000318"/>
    <property type="project" value="GO_Central"/>
</dbReference>
<sequence>MTFWLRLTTQGNRVSQISAGMFFCLYAVGSHLFDNWQKEVDKHVVASLMCFQTPPSCSTTNISCPADPIKTPGIKSPFLVFILKTTELFSFEVQVRNVCRWLKWSTSQKKNKVDHFRATFILDMGERWGKEIFNLAEFTSSSFGSRYVETLEGIVWIRRVYFTDGEYSEDEIFNDF</sequence>
<dbReference type="InParanoid" id="A0A3B3IAN7"/>
<proteinExistence type="predicted"/>